<reference evidence="16" key="1">
    <citation type="journal article" date="2019" name="Int. J. Syst. Evol. Microbiol.">
        <title>The Global Catalogue of Microorganisms (GCM) 10K type strain sequencing project: providing services to taxonomists for standard genome sequencing and annotation.</title>
        <authorList>
            <consortium name="The Broad Institute Genomics Platform"/>
            <consortium name="The Broad Institute Genome Sequencing Center for Infectious Disease"/>
            <person name="Wu L."/>
            <person name="Ma J."/>
        </authorList>
    </citation>
    <scope>NUCLEOTIDE SEQUENCE [LARGE SCALE GENOMIC DNA]</scope>
    <source>
        <strain evidence="16">KCTC 42282</strain>
    </source>
</reference>
<dbReference type="PROSITE" id="PS51198">
    <property type="entry name" value="UVRD_HELICASE_ATP_BIND"/>
    <property type="match status" value="1"/>
</dbReference>
<keyword evidence="3 12" id="KW-0378">Hydrolase</keyword>
<dbReference type="RefSeq" id="WP_210319904.1">
    <property type="nucleotide sequence ID" value="NZ_BNCG01000027.1"/>
</dbReference>
<dbReference type="Pfam" id="PF00580">
    <property type="entry name" value="UvrD-helicase"/>
    <property type="match status" value="1"/>
</dbReference>
<evidence type="ECO:0000256" key="6">
    <source>
        <dbReference type="ARBA" id="ARBA00023125"/>
    </source>
</evidence>
<dbReference type="Gene3D" id="1.10.10.160">
    <property type="match status" value="1"/>
</dbReference>
<name>A0ABV7UHW3_9HYPH</name>
<organism evidence="15 16">
    <name type="scientific">Camelimonas fluminis</name>
    <dbReference type="NCBI Taxonomy" id="1576911"/>
    <lineage>
        <taxon>Bacteria</taxon>
        <taxon>Pseudomonadati</taxon>
        <taxon>Pseudomonadota</taxon>
        <taxon>Alphaproteobacteria</taxon>
        <taxon>Hyphomicrobiales</taxon>
        <taxon>Chelatococcaceae</taxon>
        <taxon>Camelimonas</taxon>
    </lineage>
</organism>
<dbReference type="InterPro" id="IPR013986">
    <property type="entry name" value="DExx_box_DNA_helicase_dom_sf"/>
</dbReference>
<dbReference type="Gene3D" id="1.10.486.10">
    <property type="entry name" value="PCRA, domain 4"/>
    <property type="match status" value="1"/>
</dbReference>
<dbReference type="InterPro" id="IPR000212">
    <property type="entry name" value="DNA_helicase_UvrD/REP"/>
</dbReference>
<proteinExistence type="inferred from homology"/>
<evidence type="ECO:0000256" key="10">
    <source>
        <dbReference type="ARBA" id="ARBA00034923"/>
    </source>
</evidence>
<keyword evidence="4 12" id="KW-0347">Helicase</keyword>
<dbReference type="EMBL" id="JBHRYC010000065">
    <property type="protein sequence ID" value="MFC3638305.1"/>
    <property type="molecule type" value="Genomic_DNA"/>
</dbReference>
<dbReference type="GO" id="GO:0016787">
    <property type="term" value="F:hydrolase activity"/>
    <property type="evidence" value="ECO:0007669"/>
    <property type="project" value="UniProtKB-KW"/>
</dbReference>
<evidence type="ECO:0000256" key="9">
    <source>
        <dbReference type="ARBA" id="ARBA00034808"/>
    </source>
</evidence>
<evidence type="ECO:0000256" key="7">
    <source>
        <dbReference type="ARBA" id="ARBA00023235"/>
    </source>
</evidence>
<keyword evidence="5 12" id="KW-0067">ATP-binding</keyword>
<dbReference type="PANTHER" id="PTHR11070:SF2">
    <property type="entry name" value="ATP-DEPENDENT DNA HELICASE SRS2"/>
    <property type="match status" value="1"/>
</dbReference>
<sequence length="547" mass="61119">QKSATKGIRCDSWRSKSALDAERNSDGAVAAWDVLQKNRKAEETVGLLGTRDALENIAMLYDGEKADAQVLDYNDIIIKTVELLETNTGVRRYYQTMFRMVLIDEYQDTNATQEHLIRLMLNPQVNITCVGDEDQSVYGWRGAEIKNILTFQGRYNGANVIKLEQNFRSTSSILDAANKLIARNEDRLGKKLYTMAAARAPITHYRFSDPRQEAASIVNAIADLHEQGVPYNSIAILGRYATMFATIQLPLAQARIPFTITAGKKAQETQDIQNIIAYFRFAKNRRDDYALQRILTAKPRGLGPTKMKKVSEEARTRHIPMIDAIASLLASSELKGKLGEGLTNLLNFLNELADDYQLEVPPAEIYEKVVVELELDKDLAKATEKAGNVVEKIARNKAHAGVQRRADRIAELQAAITSAPNLDEMVDSLALDPVDNNEITDGVWIGTIHAAKGLEFDHVILPAWSEGIFPSSRIVRQLASRDLPADEESRLRRDLEEERRLAYVGLTRAKKTATITSVESFHGEYDLPPSRFLGDISPALTKTATYR</sequence>
<evidence type="ECO:0000256" key="5">
    <source>
        <dbReference type="ARBA" id="ARBA00022840"/>
    </source>
</evidence>
<keyword evidence="6" id="KW-0238">DNA-binding</keyword>
<feature type="domain" description="UvrD-like helicase C-terminal" evidence="14">
    <location>
        <begin position="171"/>
        <end position="453"/>
    </location>
</feature>
<protein>
    <recommendedName>
        <fullName evidence="9">DNA 3'-5' helicase</fullName>
        <ecNumber evidence="9">5.6.2.4</ecNumber>
    </recommendedName>
    <alternativeName>
        <fullName evidence="10">DNA 3'-5' helicase II</fullName>
    </alternativeName>
</protein>
<dbReference type="Gene3D" id="3.40.50.300">
    <property type="entry name" value="P-loop containing nucleotide triphosphate hydrolases"/>
    <property type="match status" value="2"/>
</dbReference>
<feature type="non-terminal residue" evidence="15">
    <location>
        <position position="1"/>
    </location>
</feature>
<dbReference type="CDD" id="cd17932">
    <property type="entry name" value="DEXQc_UvrD"/>
    <property type="match status" value="1"/>
</dbReference>
<evidence type="ECO:0000256" key="1">
    <source>
        <dbReference type="ARBA" id="ARBA00009922"/>
    </source>
</evidence>
<evidence type="ECO:0000259" key="13">
    <source>
        <dbReference type="PROSITE" id="PS51198"/>
    </source>
</evidence>
<dbReference type="PROSITE" id="PS51217">
    <property type="entry name" value="UVRD_HELICASE_CTER"/>
    <property type="match status" value="1"/>
</dbReference>
<dbReference type="InterPro" id="IPR014016">
    <property type="entry name" value="UvrD-like_ATP-bd"/>
</dbReference>
<dbReference type="EC" id="5.6.2.4" evidence="9"/>
<keyword evidence="2 12" id="KW-0547">Nucleotide-binding</keyword>
<evidence type="ECO:0000256" key="2">
    <source>
        <dbReference type="ARBA" id="ARBA00022741"/>
    </source>
</evidence>
<dbReference type="Proteomes" id="UP001595704">
    <property type="component" value="Unassembled WGS sequence"/>
</dbReference>
<dbReference type="GO" id="GO:0004386">
    <property type="term" value="F:helicase activity"/>
    <property type="evidence" value="ECO:0007669"/>
    <property type="project" value="UniProtKB-KW"/>
</dbReference>
<evidence type="ECO:0000259" key="14">
    <source>
        <dbReference type="PROSITE" id="PS51217"/>
    </source>
</evidence>
<accession>A0ABV7UHW3</accession>
<keyword evidence="16" id="KW-1185">Reference proteome</keyword>
<dbReference type="InterPro" id="IPR014017">
    <property type="entry name" value="DNA_helicase_UvrD-like_C"/>
</dbReference>
<dbReference type="InterPro" id="IPR027417">
    <property type="entry name" value="P-loop_NTPase"/>
</dbReference>
<comment type="catalytic activity">
    <reaction evidence="8">
        <text>Couples ATP hydrolysis with the unwinding of duplex DNA by translocating in the 3'-5' direction.</text>
        <dbReference type="EC" id="5.6.2.4"/>
    </reaction>
</comment>
<comment type="caution">
    <text evidence="12">Lacks conserved residue(s) required for the propagation of feature annotation.</text>
</comment>
<evidence type="ECO:0000256" key="8">
    <source>
        <dbReference type="ARBA" id="ARBA00034617"/>
    </source>
</evidence>
<evidence type="ECO:0000313" key="16">
    <source>
        <dbReference type="Proteomes" id="UP001595704"/>
    </source>
</evidence>
<evidence type="ECO:0000256" key="12">
    <source>
        <dbReference type="PROSITE-ProRule" id="PRU00560"/>
    </source>
</evidence>
<evidence type="ECO:0000256" key="11">
    <source>
        <dbReference type="ARBA" id="ARBA00048988"/>
    </source>
</evidence>
<dbReference type="PANTHER" id="PTHR11070">
    <property type="entry name" value="UVRD / RECB / PCRA DNA HELICASE FAMILY MEMBER"/>
    <property type="match status" value="1"/>
</dbReference>
<comment type="similarity">
    <text evidence="1">Belongs to the helicase family. UvrD subfamily.</text>
</comment>
<evidence type="ECO:0000256" key="4">
    <source>
        <dbReference type="ARBA" id="ARBA00022806"/>
    </source>
</evidence>
<dbReference type="SUPFAM" id="SSF52540">
    <property type="entry name" value="P-loop containing nucleoside triphosphate hydrolases"/>
    <property type="match status" value="1"/>
</dbReference>
<gene>
    <name evidence="15" type="ORF">ACFONL_13135</name>
</gene>
<evidence type="ECO:0000256" key="3">
    <source>
        <dbReference type="ARBA" id="ARBA00022801"/>
    </source>
</evidence>
<evidence type="ECO:0000313" key="15">
    <source>
        <dbReference type="EMBL" id="MFC3638305.1"/>
    </source>
</evidence>
<comment type="catalytic activity">
    <reaction evidence="11">
        <text>ATP + H2O = ADP + phosphate + H(+)</text>
        <dbReference type="Rhea" id="RHEA:13065"/>
        <dbReference type="ChEBI" id="CHEBI:15377"/>
        <dbReference type="ChEBI" id="CHEBI:15378"/>
        <dbReference type="ChEBI" id="CHEBI:30616"/>
        <dbReference type="ChEBI" id="CHEBI:43474"/>
        <dbReference type="ChEBI" id="CHEBI:456216"/>
        <dbReference type="EC" id="5.6.2.4"/>
    </reaction>
</comment>
<feature type="domain" description="UvrD-like helicase ATP-binding" evidence="13">
    <location>
        <begin position="1"/>
        <end position="170"/>
    </location>
</feature>
<dbReference type="Pfam" id="PF13361">
    <property type="entry name" value="UvrD_C"/>
    <property type="match status" value="1"/>
</dbReference>
<comment type="caution">
    <text evidence="15">The sequence shown here is derived from an EMBL/GenBank/DDBJ whole genome shotgun (WGS) entry which is preliminary data.</text>
</comment>
<keyword evidence="7" id="KW-0413">Isomerase</keyword>